<dbReference type="EMBL" id="JAVFWL010000002">
    <property type="protein sequence ID" value="KAK6733731.1"/>
    <property type="molecule type" value="Genomic_DNA"/>
</dbReference>
<sequence>MASVDVEQLREDGKDKAIPLLIAQKMPPPQRRHMVTRADSIQAGHHRKANATLLAVRVVLVSGRTGEVAVWL</sequence>
<evidence type="ECO:0000313" key="2">
    <source>
        <dbReference type="Proteomes" id="UP001303046"/>
    </source>
</evidence>
<reference evidence="1 2" key="1">
    <citation type="submission" date="2023-08" db="EMBL/GenBank/DDBJ databases">
        <title>A Necator americanus chromosomal reference genome.</title>
        <authorList>
            <person name="Ilik V."/>
            <person name="Petrzelkova K.J."/>
            <person name="Pardy F."/>
            <person name="Fuh T."/>
            <person name="Niatou-Singa F.S."/>
            <person name="Gouil Q."/>
            <person name="Baker L."/>
            <person name="Ritchie M.E."/>
            <person name="Jex A.R."/>
            <person name="Gazzola D."/>
            <person name="Li H."/>
            <person name="Toshio Fujiwara R."/>
            <person name="Zhan B."/>
            <person name="Aroian R.V."/>
            <person name="Pafco B."/>
            <person name="Schwarz E.M."/>
        </authorList>
    </citation>
    <scope>NUCLEOTIDE SEQUENCE [LARGE SCALE GENOMIC DNA]</scope>
    <source>
        <strain evidence="1 2">Aroian</strain>
        <tissue evidence="1">Whole animal</tissue>
    </source>
</reference>
<evidence type="ECO:0000313" key="1">
    <source>
        <dbReference type="EMBL" id="KAK6733731.1"/>
    </source>
</evidence>
<accession>A0ABR1C5E8</accession>
<name>A0ABR1C5E8_NECAM</name>
<gene>
    <name evidence="1" type="primary">Necator_chrII.g5263</name>
    <name evidence="1" type="ORF">RB195_017470</name>
</gene>
<organism evidence="1 2">
    <name type="scientific">Necator americanus</name>
    <name type="common">Human hookworm</name>
    <dbReference type="NCBI Taxonomy" id="51031"/>
    <lineage>
        <taxon>Eukaryota</taxon>
        <taxon>Metazoa</taxon>
        <taxon>Ecdysozoa</taxon>
        <taxon>Nematoda</taxon>
        <taxon>Chromadorea</taxon>
        <taxon>Rhabditida</taxon>
        <taxon>Rhabditina</taxon>
        <taxon>Rhabditomorpha</taxon>
        <taxon>Strongyloidea</taxon>
        <taxon>Ancylostomatidae</taxon>
        <taxon>Bunostominae</taxon>
        <taxon>Necator</taxon>
    </lineage>
</organism>
<protein>
    <submittedName>
        <fullName evidence="1">Uncharacterized protein</fullName>
    </submittedName>
</protein>
<comment type="caution">
    <text evidence="1">The sequence shown here is derived from an EMBL/GenBank/DDBJ whole genome shotgun (WGS) entry which is preliminary data.</text>
</comment>
<dbReference type="Proteomes" id="UP001303046">
    <property type="component" value="Unassembled WGS sequence"/>
</dbReference>
<keyword evidence="2" id="KW-1185">Reference proteome</keyword>
<proteinExistence type="predicted"/>